<keyword evidence="3" id="KW-1185">Reference proteome</keyword>
<feature type="region of interest" description="Disordered" evidence="1">
    <location>
        <begin position="1"/>
        <end position="31"/>
    </location>
</feature>
<dbReference type="EMBL" id="JAVFKY010000001">
    <property type="protein sequence ID" value="KAK5583957.1"/>
    <property type="molecule type" value="Genomic_DNA"/>
</dbReference>
<reference evidence="2 3" key="1">
    <citation type="submission" date="2023-11" db="EMBL/GenBank/DDBJ databases">
        <title>Dfirmibasis_genome.</title>
        <authorList>
            <person name="Edelbroek B."/>
            <person name="Kjellin J."/>
            <person name="Jerlstrom-Hultqvist J."/>
            <person name="Soderbom F."/>
        </authorList>
    </citation>
    <scope>NUCLEOTIDE SEQUENCE [LARGE SCALE GENOMIC DNA]</scope>
    <source>
        <strain evidence="2 3">TNS-C-14</strain>
    </source>
</reference>
<organism evidence="2 3">
    <name type="scientific">Dictyostelium firmibasis</name>
    <dbReference type="NCBI Taxonomy" id="79012"/>
    <lineage>
        <taxon>Eukaryota</taxon>
        <taxon>Amoebozoa</taxon>
        <taxon>Evosea</taxon>
        <taxon>Eumycetozoa</taxon>
        <taxon>Dictyostelia</taxon>
        <taxon>Dictyosteliales</taxon>
        <taxon>Dictyosteliaceae</taxon>
        <taxon>Dictyostelium</taxon>
    </lineage>
</organism>
<evidence type="ECO:0000313" key="2">
    <source>
        <dbReference type="EMBL" id="KAK5583957.1"/>
    </source>
</evidence>
<name>A0AAN7Z173_9MYCE</name>
<feature type="compositionally biased region" description="Basic residues" evidence="1">
    <location>
        <begin position="11"/>
        <end position="31"/>
    </location>
</feature>
<sequence>MGIGDNGNKKQNPHNKTTIKKTIKKIKKKVQ</sequence>
<accession>A0AAN7Z173</accession>
<dbReference type="AlphaFoldDB" id="A0AAN7Z173"/>
<evidence type="ECO:0000256" key="1">
    <source>
        <dbReference type="SAM" id="MobiDB-lite"/>
    </source>
</evidence>
<gene>
    <name evidence="2" type="ORF">RB653_005563</name>
</gene>
<dbReference type="Proteomes" id="UP001344447">
    <property type="component" value="Unassembled WGS sequence"/>
</dbReference>
<evidence type="ECO:0000313" key="3">
    <source>
        <dbReference type="Proteomes" id="UP001344447"/>
    </source>
</evidence>
<protein>
    <submittedName>
        <fullName evidence="2">Uncharacterized protein</fullName>
    </submittedName>
</protein>
<proteinExistence type="predicted"/>
<comment type="caution">
    <text evidence="2">The sequence shown here is derived from an EMBL/GenBank/DDBJ whole genome shotgun (WGS) entry which is preliminary data.</text>
</comment>